<dbReference type="InterPro" id="IPR020845">
    <property type="entry name" value="AMP-binding_CS"/>
</dbReference>
<feature type="domain" description="AMP-binding enzyme C-terminal" evidence="8">
    <location>
        <begin position="458"/>
        <end position="532"/>
    </location>
</feature>
<dbReference type="Gramene" id="OIT29520">
    <property type="protein sequence ID" value="OIT29520"/>
    <property type="gene ID" value="A4A49_24633"/>
</dbReference>
<evidence type="ECO:0000313" key="10">
    <source>
        <dbReference type="Proteomes" id="UP000187609"/>
    </source>
</evidence>
<dbReference type="SMR" id="A0A314KJV1"/>
<keyword evidence="5" id="KW-0587">Phenylpropanoid metabolism</keyword>
<organism evidence="9 10">
    <name type="scientific">Nicotiana attenuata</name>
    <name type="common">Coyote tobacco</name>
    <dbReference type="NCBI Taxonomy" id="49451"/>
    <lineage>
        <taxon>Eukaryota</taxon>
        <taxon>Viridiplantae</taxon>
        <taxon>Streptophyta</taxon>
        <taxon>Embryophyta</taxon>
        <taxon>Tracheophyta</taxon>
        <taxon>Spermatophyta</taxon>
        <taxon>Magnoliopsida</taxon>
        <taxon>eudicotyledons</taxon>
        <taxon>Gunneridae</taxon>
        <taxon>Pentapetalae</taxon>
        <taxon>asterids</taxon>
        <taxon>lamiids</taxon>
        <taxon>Solanales</taxon>
        <taxon>Solanaceae</taxon>
        <taxon>Nicotianoideae</taxon>
        <taxon>Nicotianeae</taxon>
        <taxon>Nicotiana</taxon>
    </lineage>
</organism>
<dbReference type="Pfam" id="PF13193">
    <property type="entry name" value="AMP-binding_C"/>
    <property type="match status" value="1"/>
</dbReference>
<dbReference type="FunFam" id="3.40.50.12780:FF:000003">
    <property type="entry name" value="Long-chain-fatty-acid--CoA ligase FadD"/>
    <property type="match status" value="1"/>
</dbReference>
<dbReference type="EMBL" id="MJEQ01001763">
    <property type="protein sequence ID" value="OIT29520.1"/>
    <property type="molecule type" value="Genomic_DNA"/>
</dbReference>
<evidence type="ECO:0000256" key="5">
    <source>
        <dbReference type="ARBA" id="ARBA00023051"/>
    </source>
</evidence>
<comment type="similarity">
    <text evidence="2">Belongs to the ATP-dependent AMP-binding enzyme family.</text>
</comment>
<evidence type="ECO:0000256" key="6">
    <source>
        <dbReference type="ARBA" id="ARBA00023098"/>
    </source>
</evidence>
<protein>
    <submittedName>
        <fullName evidence="9">Acyl-activating enzyme 1, peroxisomal</fullName>
    </submittedName>
</protein>
<dbReference type="GO" id="GO:0106286">
    <property type="term" value="F:(E)-caffeate-CoA ligase activity"/>
    <property type="evidence" value="ECO:0007669"/>
    <property type="project" value="UniProtKB-ARBA"/>
</dbReference>
<dbReference type="PANTHER" id="PTHR43859">
    <property type="entry name" value="ACYL-ACTIVATING ENZYME"/>
    <property type="match status" value="1"/>
</dbReference>
<feature type="domain" description="AMP-dependent synthetase/ligase" evidence="7">
    <location>
        <begin position="20"/>
        <end position="408"/>
    </location>
</feature>
<reference evidence="9" key="1">
    <citation type="submission" date="2016-11" db="EMBL/GenBank/DDBJ databases">
        <title>The genome of Nicotiana attenuata.</title>
        <authorList>
            <person name="Xu S."/>
            <person name="Brockmoeller T."/>
            <person name="Gaquerel E."/>
            <person name="Navarro A."/>
            <person name="Kuhl H."/>
            <person name="Gase K."/>
            <person name="Ling Z."/>
            <person name="Zhou W."/>
            <person name="Kreitzer C."/>
            <person name="Stanke M."/>
            <person name="Tang H."/>
            <person name="Lyons E."/>
            <person name="Pandey P."/>
            <person name="Pandey S.P."/>
            <person name="Timmermann B."/>
            <person name="Baldwin I.T."/>
        </authorList>
    </citation>
    <scope>NUCLEOTIDE SEQUENCE [LARGE SCALE GENOMIC DNA]</scope>
    <source>
        <strain evidence="9">UT</strain>
    </source>
</reference>
<dbReference type="CDD" id="cd12118">
    <property type="entry name" value="ttLC_FACS_AEE21_like"/>
    <property type="match status" value="1"/>
</dbReference>
<gene>
    <name evidence="9" type="primary">AAE1_0</name>
    <name evidence="9" type="ORF">A4A49_24633</name>
</gene>
<evidence type="ECO:0000259" key="8">
    <source>
        <dbReference type="Pfam" id="PF13193"/>
    </source>
</evidence>
<evidence type="ECO:0000256" key="3">
    <source>
        <dbReference type="ARBA" id="ARBA00022598"/>
    </source>
</evidence>
<dbReference type="NCBIfam" id="NF006020">
    <property type="entry name" value="PRK08162.1"/>
    <property type="match status" value="1"/>
</dbReference>
<sequence>MEGTIRCSANYVPLSPISFLERAAVVYGNRVSIVYGDVKFTWAETRQRCLKLASALIQLGISRGDVVAALAPNIPAMYEVHFGVPMAGAVLCTLNVRLDSAMVSVLLKHSEAKVIFVDYQFLDIAKGALKILSKERIKLPYLVLIPDCDRQLPIVHNRTLIPGDLEYESFLVTGKPNFEIVWPSDEWDAIALNYTSGTTSSPKGVVYSHRGAYLNSLAAVLLNEMPLMPVYLWCVPMFHCNGWCLTWGVAAQGGKNVCLRNVTAAGIFTSIAGHQVSHMGGAPTVLNMIINAPPSVRRSLPRKVAVMTGGAPPPPQVLFKMEELGFDVTHSYGLTETYGPGTVCTWKPEWSSLSPDEQAKIKSRQGLHHIGMEEVDVKDPASMKSIPPDAKTMGEVMFRGNTVMNGYLKNLKATEDAFKGGWFRSGDLAVKHPDGYIELKDRAKDIIISGGENISTIEVESVIFSHPAVLEAAVVGRPDDYWGETPCAFVKLKDGNNATADEIINYCRDRLPRYMAPKTVIFDDLPKTSTGKTQKFVLRQRAKAMGSISKASKL</sequence>
<evidence type="ECO:0000256" key="1">
    <source>
        <dbReference type="ARBA" id="ARBA00004930"/>
    </source>
</evidence>
<dbReference type="PROSITE" id="PS00455">
    <property type="entry name" value="AMP_BINDING"/>
    <property type="match status" value="1"/>
</dbReference>
<dbReference type="KEGG" id="nau:109211239"/>
<evidence type="ECO:0000259" key="7">
    <source>
        <dbReference type="Pfam" id="PF00501"/>
    </source>
</evidence>
<evidence type="ECO:0000313" key="9">
    <source>
        <dbReference type="EMBL" id="OIT29520.1"/>
    </source>
</evidence>
<proteinExistence type="inferred from homology"/>
<dbReference type="PANTHER" id="PTHR43859:SF4">
    <property type="entry name" value="BUTANOATE--COA LIGASE AAE1-RELATED"/>
    <property type="match status" value="1"/>
</dbReference>
<dbReference type="InterPro" id="IPR042099">
    <property type="entry name" value="ANL_N_sf"/>
</dbReference>
<dbReference type="Proteomes" id="UP000187609">
    <property type="component" value="Unassembled WGS sequence"/>
</dbReference>
<dbReference type="UniPathway" id="UPA00372">
    <property type="reaction ID" value="UER00547"/>
</dbReference>
<evidence type="ECO:0000256" key="4">
    <source>
        <dbReference type="ARBA" id="ARBA00022832"/>
    </source>
</evidence>
<dbReference type="GeneID" id="109211239"/>
<keyword evidence="6" id="KW-0443">Lipid metabolism</keyword>
<dbReference type="GO" id="GO:0009698">
    <property type="term" value="P:phenylpropanoid metabolic process"/>
    <property type="evidence" value="ECO:0007669"/>
    <property type="project" value="UniProtKB-KW"/>
</dbReference>
<comment type="caution">
    <text evidence="9">The sequence shown here is derived from an EMBL/GenBank/DDBJ whole genome shotgun (WGS) entry which is preliminary data.</text>
</comment>
<dbReference type="Pfam" id="PF00501">
    <property type="entry name" value="AMP-binding"/>
    <property type="match status" value="1"/>
</dbReference>
<dbReference type="Gene3D" id="3.40.50.12780">
    <property type="entry name" value="N-terminal domain of ligase-like"/>
    <property type="match status" value="1"/>
</dbReference>
<dbReference type="Gene3D" id="3.30.300.30">
    <property type="match status" value="1"/>
</dbReference>
<dbReference type="GO" id="GO:0006631">
    <property type="term" value="P:fatty acid metabolic process"/>
    <property type="evidence" value="ECO:0007669"/>
    <property type="project" value="UniProtKB-KW"/>
</dbReference>
<keyword evidence="3" id="KW-0436">Ligase</keyword>
<keyword evidence="4" id="KW-0276">Fatty acid metabolism</keyword>
<dbReference type="SUPFAM" id="SSF56801">
    <property type="entry name" value="Acetyl-CoA synthetase-like"/>
    <property type="match status" value="1"/>
</dbReference>
<dbReference type="InterPro" id="IPR025110">
    <property type="entry name" value="AMP-bd_C"/>
</dbReference>
<dbReference type="AlphaFoldDB" id="A0A314KJV1"/>
<dbReference type="OrthoDB" id="10253115at2759"/>
<evidence type="ECO:0000256" key="2">
    <source>
        <dbReference type="ARBA" id="ARBA00006432"/>
    </source>
</evidence>
<dbReference type="InterPro" id="IPR000873">
    <property type="entry name" value="AMP-dep_synth/lig_dom"/>
</dbReference>
<name>A0A314KJV1_NICAT</name>
<accession>A0A314KJV1</accession>
<dbReference type="STRING" id="49451.A0A314KJV1"/>
<comment type="pathway">
    <text evidence="1">Phytoalexin biosynthesis; 3,4',5-trihydroxystilbene biosynthesis; 3,4',5-trihydroxystilbene from trans-4-coumarate: step 1/2.</text>
</comment>
<dbReference type="InterPro" id="IPR045851">
    <property type="entry name" value="AMP-bd_C_sf"/>
</dbReference>
<dbReference type="FunFam" id="3.30.300.30:FF:000008">
    <property type="entry name" value="2,3-dihydroxybenzoate-AMP ligase"/>
    <property type="match status" value="1"/>
</dbReference>
<keyword evidence="10" id="KW-1185">Reference proteome</keyword>